<reference evidence="9 10" key="1">
    <citation type="submission" date="2016-02" db="EMBL/GenBank/DDBJ databases">
        <authorList>
            <consortium name="Pathogen Informatics"/>
        </authorList>
    </citation>
    <scope>NUCLEOTIDE SEQUENCE [LARGE SCALE GENOMIC DNA]</scope>
    <source>
        <strain evidence="9 10">RC20</strain>
    </source>
</reference>
<dbReference type="SUPFAM" id="SSF47384">
    <property type="entry name" value="Homodimeric domain of signal transducing histidine kinase"/>
    <property type="match status" value="1"/>
</dbReference>
<feature type="transmembrane region" description="Helical" evidence="7">
    <location>
        <begin position="142"/>
        <end position="162"/>
    </location>
</feature>
<organism evidence="9 10">
    <name type="scientific">Campylobacter geochelonis</name>
    <dbReference type="NCBI Taxonomy" id="1780362"/>
    <lineage>
        <taxon>Bacteria</taxon>
        <taxon>Pseudomonadati</taxon>
        <taxon>Campylobacterota</taxon>
        <taxon>Epsilonproteobacteria</taxon>
        <taxon>Campylobacterales</taxon>
        <taxon>Campylobacteraceae</taxon>
        <taxon>Campylobacter</taxon>
    </lineage>
</organism>
<keyword evidence="6" id="KW-0902">Two-component regulatory system</keyword>
<keyword evidence="5" id="KW-0418">Kinase</keyword>
<dbReference type="SUPFAM" id="SSF55874">
    <property type="entry name" value="ATPase domain of HSP90 chaperone/DNA topoisomerase II/histidine kinase"/>
    <property type="match status" value="1"/>
</dbReference>
<evidence type="ECO:0000256" key="3">
    <source>
        <dbReference type="ARBA" id="ARBA00022553"/>
    </source>
</evidence>
<protein>
    <recommendedName>
        <fullName evidence="2">histidine kinase</fullName>
        <ecNumber evidence="2">2.7.13.3</ecNumber>
    </recommendedName>
</protein>
<dbReference type="GO" id="GO:0005886">
    <property type="term" value="C:plasma membrane"/>
    <property type="evidence" value="ECO:0007669"/>
    <property type="project" value="TreeGrafter"/>
</dbReference>
<sequence>MRSINRSIALYSFIICLFISVGFTLLSYFYVHELNLSLQMKEKHDIELYAYKITKTKQNLQDFKEDLFGTLESFLYKIAIIDTNGKILYSTFDKAPKIGILNYAIIEDGVVKFCDNAQFLDAGRVVMVLYKKIDYTSVKQKAYLLCGLILTFLLFCSIFLYIHTKKAYDEMSKNLALFLKDAIHEIRTPLGVLQINLEFLENTLSNSMPLKRAQGGLRNLTSIYENMEYLIKNKKIAYKKEWINLSELIMYRIEFFQILCDVKELEFTYHIDKMFLYANSLEIQRFIDNNISNAIKYTKQGRKINLNLEKTKFGATLSFENEGDEIVDTQKIFEQYHRGDNISGGFGLGLSMVKKICAKYKISIRVDSKNGLNKFSYNLPKTIIKELQ</sequence>
<evidence type="ECO:0000256" key="6">
    <source>
        <dbReference type="ARBA" id="ARBA00023012"/>
    </source>
</evidence>
<evidence type="ECO:0000256" key="4">
    <source>
        <dbReference type="ARBA" id="ARBA00022679"/>
    </source>
</evidence>
<evidence type="ECO:0000313" key="10">
    <source>
        <dbReference type="Proteomes" id="UP000069632"/>
    </source>
</evidence>
<evidence type="ECO:0000256" key="1">
    <source>
        <dbReference type="ARBA" id="ARBA00000085"/>
    </source>
</evidence>
<dbReference type="SMART" id="SM00387">
    <property type="entry name" value="HATPase_c"/>
    <property type="match status" value="1"/>
</dbReference>
<accession>A0A128EJ52</accession>
<name>A0A128EJ52_9BACT</name>
<dbReference type="CDD" id="cd00082">
    <property type="entry name" value="HisKA"/>
    <property type="match status" value="1"/>
</dbReference>
<dbReference type="EMBL" id="FIZP01000007">
    <property type="protein sequence ID" value="CZE48432.1"/>
    <property type="molecule type" value="Genomic_DNA"/>
</dbReference>
<keyword evidence="4 9" id="KW-0808">Transferase</keyword>
<feature type="transmembrane region" description="Helical" evidence="7">
    <location>
        <begin position="9"/>
        <end position="31"/>
    </location>
</feature>
<dbReference type="Pfam" id="PF02518">
    <property type="entry name" value="HATPase_c"/>
    <property type="match status" value="1"/>
</dbReference>
<dbReference type="OrthoDB" id="9761634at2"/>
<keyword evidence="10" id="KW-1185">Reference proteome</keyword>
<evidence type="ECO:0000259" key="8">
    <source>
        <dbReference type="PROSITE" id="PS50109"/>
    </source>
</evidence>
<evidence type="ECO:0000256" key="5">
    <source>
        <dbReference type="ARBA" id="ARBA00022777"/>
    </source>
</evidence>
<gene>
    <name evidence="9" type="primary">cusS_2</name>
    <name evidence="9" type="ORF">ERS672216_01415</name>
</gene>
<dbReference type="SMART" id="SM00388">
    <property type="entry name" value="HisKA"/>
    <property type="match status" value="1"/>
</dbReference>
<feature type="domain" description="Histidine kinase" evidence="8">
    <location>
        <begin position="181"/>
        <end position="383"/>
    </location>
</feature>
<proteinExistence type="predicted"/>
<comment type="catalytic activity">
    <reaction evidence="1">
        <text>ATP + protein L-histidine = ADP + protein N-phospho-L-histidine.</text>
        <dbReference type="EC" id="2.7.13.3"/>
    </reaction>
</comment>
<dbReference type="RefSeq" id="WP_075531583.1">
    <property type="nucleotide sequence ID" value="NZ_CP053844.1"/>
</dbReference>
<dbReference type="PROSITE" id="PS50109">
    <property type="entry name" value="HIS_KIN"/>
    <property type="match status" value="1"/>
</dbReference>
<dbReference type="GO" id="GO:0004721">
    <property type="term" value="F:phosphoprotein phosphatase activity"/>
    <property type="evidence" value="ECO:0007669"/>
    <property type="project" value="TreeGrafter"/>
</dbReference>
<evidence type="ECO:0000313" key="9">
    <source>
        <dbReference type="EMBL" id="CZE48432.1"/>
    </source>
</evidence>
<dbReference type="Gene3D" id="3.30.565.10">
    <property type="entry name" value="Histidine kinase-like ATPase, C-terminal domain"/>
    <property type="match status" value="1"/>
</dbReference>
<evidence type="ECO:0000256" key="2">
    <source>
        <dbReference type="ARBA" id="ARBA00012438"/>
    </source>
</evidence>
<dbReference type="InterPro" id="IPR050351">
    <property type="entry name" value="BphY/WalK/GraS-like"/>
</dbReference>
<dbReference type="InterPro" id="IPR003594">
    <property type="entry name" value="HATPase_dom"/>
</dbReference>
<dbReference type="PANTHER" id="PTHR45453">
    <property type="entry name" value="PHOSPHATE REGULON SENSOR PROTEIN PHOR"/>
    <property type="match status" value="1"/>
</dbReference>
<evidence type="ECO:0000256" key="7">
    <source>
        <dbReference type="SAM" id="Phobius"/>
    </source>
</evidence>
<dbReference type="EC" id="2.7.13.3" evidence="2"/>
<dbReference type="GO" id="GO:0016036">
    <property type="term" value="P:cellular response to phosphate starvation"/>
    <property type="evidence" value="ECO:0007669"/>
    <property type="project" value="TreeGrafter"/>
</dbReference>
<keyword evidence="7" id="KW-1133">Transmembrane helix</keyword>
<dbReference type="PANTHER" id="PTHR45453:SF1">
    <property type="entry name" value="PHOSPHATE REGULON SENSOR PROTEIN PHOR"/>
    <property type="match status" value="1"/>
</dbReference>
<dbReference type="Proteomes" id="UP000069632">
    <property type="component" value="Unassembled WGS sequence"/>
</dbReference>
<dbReference type="InterPro" id="IPR003661">
    <property type="entry name" value="HisK_dim/P_dom"/>
</dbReference>
<dbReference type="GO" id="GO:0000155">
    <property type="term" value="F:phosphorelay sensor kinase activity"/>
    <property type="evidence" value="ECO:0007669"/>
    <property type="project" value="InterPro"/>
</dbReference>
<dbReference type="InterPro" id="IPR005467">
    <property type="entry name" value="His_kinase_dom"/>
</dbReference>
<dbReference type="InterPro" id="IPR036097">
    <property type="entry name" value="HisK_dim/P_sf"/>
</dbReference>
<keyword evidence="3" id="KW-0597">Phosphoprotein</keyword>
<dbReference type="InterPro" id="IPR036890">
    <property type="entry name" value="HATPase_C_sf"/>
</dbReference>
<keyword evidence="7" id="KW-0812">Transmembrane</keyword>
<dbReference type="AlphaFoldDB" id="A0A128EJ52"/>
<keyword evidence="7" id="KW-0472">Membrane</keyword>
<dbReference type="Gene3D" id="1.10.287.130">
    <property type="match status" value="1"/>
</dbReference>